<evidence type="ECO:0000313" key="2">
    <source>
        <dbReference type="Proteomes" id="UP000886861"/>
    </source>
</evidence>
<evidence type="ECO:0000313" key="1">
    <source>
        <dbReference type="EMBL" id="HIV01690.1"/>
    </source>
</evidence>
<reference evidence="1" key="2">
    <citation type="journal article" date="2021" name="PeerJ">
        <title>Extensive microbial diversity within the chicken gut microbiome revealed by metagenomics and culture.</title>
        <authorList>
            <person name="Gilroy R."/>
            <person name="Ravi A."/>
            <person name="Getino M."/>
            <person name="Pursley I."/>
            <person name="Horton D.L."/>
            <person name="Alikhan N.F."/>
            <person name="Baker D."/>
            <person name="Gharbi K."/>
            <person name="Hall N."/>
            <person name="Watson M."/>
            <person name="Adriaenssens E.M."/>
            <person name="Foster-Nyarko E."/>
            <person name="Jarju S."/>
            <person name="Secka A."/>
            <person name="Antonio M."/>
            <person name="Oren A."/>
            <person name="Chaudhuri R.R."/>
            <person name="La Ragione R."/>
            <person name="Hildebrand F."/>
            <person name="Pallen M.J."/>
        </authorList>
    </citation>
    <scope>NUCLEOTIDE SEQUENCE</scope>
    <source>
        <strain evidence="1">CHK186-9395</strain>
    </source>
</reference>
<dbReference type="AlphaFoldDB" id="A0A9D1SYQ8"/>
<reference evidence="1" key="1">
    <citation type="submission" date="2020-10" db="EMBL/GenBank/DDBJ databases">
        <authorList>
            <person name="Gilroy R."/>
        </authorList>
    </citation>
    <scope>NUCLEOTIDE SEQUENCE</scope>
    <source>
        <strain evidence="1">CHK186-9395</strain>
    </source>
</reference>
<dbReference type="EMBL" id="DVOJ01000014">
    <property type="protein sequence ID" value="HIV01690.1"/>
    <property type="molecule type" value="Genomic_DNA"/>
</dbReference>
<name>A0A9D1SYQ8_9FIRM</name>
<organism evidence="1 2">
    <name type="scientific">Candidatus Caccopulliclostridium gallistercoris</name>
    <dbReference type="NCBI Taxonomy" id="2840719"/>
    <lineage>
        <taxon>Bacteria</taxon>
        <taxon>Bacillati</taxon>
        <taxon>Bacillota</taxon>
        <taxon>Clostridia</taxon>
        <taxon>Candidatus Caccopulliclostridium</taxon>
    </lineage>
</organism>
<comment type="caution">
    <text evidence="1">The sequence shown here is derived from an EMBL/GenBank/DDBJ whole genome shotgun (WGS) entry which is preliminary data.</text>
</comment>
<dbReference type="Pfam" id="PF12685">
    <property type="entry name" value="SpoIIIAH"/>
    <property type="match status" value="1"/>
</dbReference>
<proteinExistence type="predicted"/>
<sequence length="157" mass="17408">MLKKRTKIIILVAMVVLLGVTGYLNIALNNRVVDAGGSNITSYNYFDSYRTDRAATREEMLATYDAMIASADTTEEGKREAEAAKLALMEQMESDLALEYSIKSLGYQDAIVTTSTNYINVIVKSGELTFEQANQILKLIKDSTDYTSNMVKVIPVE</sequence>
<accession>A0A9D1SYQ8</accession>
<dbReference type="Gene3D" id="1.10.287.4300">
    <property type="entry name" value="Stage III sporulation protein AH-like"/>
    <property type="match status" value="1"/>
</dbReference>
<protein>
    <submittedName>
        <fullName evidence="1">SpoIIIAH-like family protein</fullName>
    </submittedName>
</protein>
<dbReference type="Proteomes" id="UP000886861">
    <property type="component" value="Unassembled WGS sequence"/>
</dbReference>
<gene>
    <name evidence="1" type="ORF">IAA62_03975</name>
</gene>
<dbReference type="InterPro" id="IPR038503">
    <property type="entry name" value="SpoIIIAH_sf"/>
</dbReference>
<dbReference type="InterPro" id="IPR024232">
    <property type="entry name" value="SpoIIIAH"/>
</dbReference>